<sequence length="409" mass="44036">MPTITQRRLFDASVQPKRRNARDTRITTTAVLAEWLNYIAAKRQEGADWDAIADGLAKAGVRSAATGSVLSGATVSAYYSRLRRRSKGDDSMPALRARLAALEATLTQQQAEAVQALAARDRAVSAQGVAESDAAWLKVRWTEAGKKAATAEAGRAEALEAQKALESQLAATRAEAAQMVQERDLARAEGDKAKTEVKALTEQLIALESRLAAAESERDKARGAAAQIAQERDAAVAGRDQALEAQKALESRLATVEGEWDTARAEADQIAQKRAAAEADRDQALEALDKLRGRLRVLSESIPPSQIPPFPAAQAWAAAIRHPDVFAALFAHLSTRADPCPQILNIIRDAAYDIGQTIPDNKPLIAQELQSLIVTLSRSDIARHHIIYPLIASVLAHPLVDEVRALASP</sequence>
<keyword evidence="1" id="KW-0175">Coiled coil</keyword>
<protein>
    <submittedName>
        <fullName evidence="2">Uncharacterized protein</fullName>
    </submittedName>
</protein>
<dbReference type="EMBL" id="QOKV01000043">
    <property type="protein sequence ID" value="KAA0676604.1"/>
    <property type="molecule type" value="Genomic_DNA"/>
</dbReference>
<gene>
    <name evidence="2" type="ORF">DS837_30625</name>
</gene>
<reference evidence="2 3" key="1">
    <citation type="submission" date="2018-07" db="EMBL/GenBank/DDBJ databases">
        <title>Genome sequence of Roseomonas fauriae ATCC 49958.</title>
        <authorList>
            <person name="Sant'Anna F.H."/>
            <person name="Baldani J.I."/>
            <person name="Zilli J.E."/>
            <person name="Reis V.M."/>
            <person name="Hartmann A."/>
            <person name="Cruz L."/>
            <person name="de Souza E.M."/>
            <person name="de Oliveira Pedrosa F."/>
            <person name="Passaglia L.M.P."/>
        </authorList>
    </citation>
    <scope>NUCLEOTIDE SEQUENCE [LARGE SCALE GENOMIC DNA]</scope>
    <source>
        <strain evidence="2 3">ATCC 49958</strain>
    </source>
</reference>
<organism evidence="2 3">
    <name type="scientific">Azospirillum brasilense</name>
    <dbReference type="NCBI Taxonomy" id="192"/>
    <lineage>
        <taxon>Bacteria</taxon>
        <taxon>Pseudomonadati</taxon>
        <taxon>Pseudomonadota</taxon>
        <taxon>Alphaproteobacteria</taxon>
        <taxon>Rhodospirillales</taxon>
        <taxon>Azospirillaceae</taxon>
        <taxon>Azospirillum</taxon>
    </lineage>
</organism>
<comment type="caution">
    <text evidence="2">The sequence shown here is derived from an EMBL/GenBank/DDBJ whole genome shotgun (WGS) entry which is preliminary data.</text>
</comment>
<dbReference type="AlphaFoldDB" id="A0A6L3ARW5"/>
<evidence type="ECO:0000313" key="2">
    <source>
        <dbReference type="EMBL" id="KAA0676604.1"/>
    </source>
</evidence>
<dbReference type="Proteomes" id="UP000476837">
    <property type="component" value="Unassembled WGS sequence"/>
</dbReference>
<feature type="coiled-coil region" evidence="1">
    <location>
        <begin position="155"/>
        <end position="301"/>
    </location>
</feature>
<feature type="coiled-coil region" evidence="1">
    <location>
        <begin position="92"/>
        <end position="119"/>
    </location>
</feature>
<accession>A0A6L3ARW5</accession>
<evidence type="ECO:0000313" key="3">
    <source>
        <dbReference type="Proteomes" id="UP000476837"/>
    </source>
</evidence>
<proteinExistence type="predicted"/>
<name>A0A6L3ARW5_AZOBR</name>
<evidence type="ECO:0000256" key="1">
    <source>
        <dbReference type="SAM" id="Coils"/>
    </source>
</evidence>